<evidence type="ECO:0000256" key="1">
    <source>
        <dbReference type="SAM" id="Phobius"/>
    </source>
</evidence>
<dbReference type="EMBL" id="AWWV01009596">
    <property type="protein sequence ID" value="OMO85470.1"/>
    <property type="molecule type" value="Genomic_DNA"/>
</dbReference>
<dbReference type="STRING" id="210143.A0A1R3ISH6"/>
<keyword evidence="3" id="KW-1185">Reference proteome</keyword>
<dbReference type="PANTHER" id="PTHR35736">
    <property type="entry name" value="EXPRESSED PROTEIN"/>
    <property type="match status" value="1"/>
</dbReference>
<reference evidence="2 3" key="1">
    <citation type="submission" date="2013-09" db="EMBL/GenBank/DDBJ databases">
        <title>Corchorus capsularis genome sequencing.</title>
        <authorList>
            <person name="Alam M."/>
            <person name="Haque M.S."/>
            <person name="Islam M.S."/>
            <person name="Emdad E.M."/>
            <person name="Islam M.M."/>
            <person name="Ahmed B."/>
            <person name="Halim A."/>
            <person name="Hossen Q.M.M."/>
            <person name="Hossain M.Z."/>
            <person name="Ahmed R."/>
            <person name="Khan M.M."/>
            <person name="Islam R."/>
            <person name="Rashid M.M."/>
            <person name="Khan S.A."/>
            <person name="Rahman M.S."/>
            <person name="Alam M."/>
        </authorList>
    </citation>
    <scope>NUCLEOTIDE SEQUENCE [LARGE SCALE GENOMIC DNA]</scope>
    <source>
        <strain evidence="3">cv. CVL-1</strain>
        <tissue evidence="2">Whole seedling</tissue>
    </source>
</reference>
<dbReference type="Proteomes" id="UP000188268">
    <property type="component" value="Unassembled WGS sequence"/>
</dbReference>
<feature type="transmembrane region" description="Helical" evidence="1">
    <location>
        <begin position="12"/>
        <end position="34"/>
    </location>
</feature>
<evidence type="ECO:0000313" key="2">
    <source>
        <dbReference type="EMBL" id="OMO85470.1"/>
    </source>
</evidence>
<dbReference type="Gramene" id="OMO85470">
    <property type="protein sequence ID" value="OMO85470"/>
    <property type="gene ID" value="CCACVL1_10173"/>
</dbReference>
<comment type="caution">
    <text evidence="2">The sequence shown here is derived from an EMBL/GenBank/DDBJ whole genome shotgun (WGS) entry which is preliminary data.</text>
</comment>
<dbReference type="OMA" id="KWEQPII"/>
<dbReference type="PANTHER" id="PTHR35736:SF1">
    <property type="entry name" value="EXPRESSED PROTEIN"/>
    <property type="match status" value="1"/>
</dbReference>
<organism evidence="2 3">
    <name type="scientific">Corchorus capsularis</name>
    <name type="common">Jute</name>
    <dbReference type="NCBI Taxonomy" id="210143"/>
    <lineage>
        <taxon>Eukaryota</taxon>
        <taxon>Viridiplantae</taxon>
        <taxon>Streptophyta</taxon>
        <taxon>Embryophyta</taxon>
        <taxon>Tracheophyta</taxon>
        <taxon>Spermatophyta</taxon>
        <taxon>Magnoliopsida</taxon>
        <taxon>eudicotyledons</taxon>
        <taxon>Gunneridae</taxon>
        <taxon>Pentapetalae</taxon>
        <taxon>rosids</taxon>
        <taxon>malvids</taxon>
        <taxon>Malvales</taxon>
        <taxon>Malvaceae</taxon>
        <taxon>Grewioideae</taxon>
        <taxon>Apeibeae</taxon>
        <taxon>Corchorus</taxon>
    </lineage>
</organism>
<gene>
    <name evidence="2" type="ORF">CCACVL1_10173</name>
</gene>
<protein>
    <submittedName>
        <fullName evidence="2">Uncharacterized protein</fullName>
    </submittedName>
</protein>
<dbReference type="InterPro" id="IPR056712">
    <property type="entry name" value="DUF7810"/>
</dbReference>
<evidence type="ECO:0000313" key="3">
    <source>
        <dbReference type="Proteomes" id="UP000188268"/>
    </source>
</evidence>
<accession>A0A1R3ISH6</accession>
<keyword evidence="1" id="KW-1133">Transmembrane helix</keyword>
<keyword evidence="1" id="KW-0472">Membrane</keyword>
<dbReference type="OrthoDB" id="1930927at2759"/>
<proteinExistence type="predicted"/>
<sequence>MRYGGSRKKRALVRWFLILCAVFTCISWLMLLTLTSDDRPPNTAGKVAVVDFPGQLELHDVERDVVLSSTETPKQAPAKAPKKTPAKSCATVEEMGKAFKGRILKETLAVRRIIQRHFSINGASRIRELPPEQFCSHGFVIGKASEAGFGNEMYKILTAAALSVMLNRSLIIGQTRGKYPFGDYILYSNVTFTLREVKHLWRKNDCVKKYGRHLVMRTDDFEKPTKTNALCSNWRKWHQPIIWYQATTDAVAAQFFLKNIHPDMTNAATELFGKPENLQSRPNVFGELMRILISPSRDVEEAVNWVIGGGGRDPDITLHMRMLMNRSLRAAQAALNCVRRATRNLPQGSKPRVVVISDSPSFVKFITPNISEFAEVLHFDYKLFSGNVSHIMKSSSTLEFRVKDWGPAPRWVAFVDFFLAARAKHAVVSGAHRRVGTTYAQLIAALAAANSIGENSTASSFSFLSSFQGNLLAEGLKLQIGWGHAWNRFAGPLSCRGQPNQCALTPLLPPAWWDSLWQSPIPRDINRLEQYGVQLTGFGTTDENQIRSFCSTRKTIVKTISYI</sequence>
<keyword evidence="1" id="KW-0812">Transmembrane</keyword>
<dbReference type="AlphaFoldDB" id="A0A1R3ISH6"/>
<dbReference type="Pfam" id="PF25102">
    <property type="entry name" value="DUF7810"/>
    <property type="match status" value="1"/>
</dbReference>
<name>A0A1R3ISH6_COCAP</name>